<feature type="region of interest" description="Disordered" evidence="2">
    <location>
        <begin position="1"/>
        <end position="50"/>
    </location>
</feature>
<dbReference type="AlphaFoldDB" id="A0A327M6V9"/>
<accession>A0A327M6V9</accession>
<dbReference type="Gene3D" id="3.40.190.10">
    <property type="entry name" value="Periplasmic binding protein-like II"/>
    <property type="match status" value="1"/>
</dbReference>
<name>A0A327M6V9_9PROT</name>
<protein>
    <submittedName>
        <fullName evidence="3">Tripartite tricarboxylate transporter substrate binding protein</fullName>
    </submittedName>
</protein>
<comment type="similarity">
    <text evidence="1">Belongs to the UPF0065 (bug) family.</text>
</comment>
<dbReference type="Gene3D" id="3.40.190.150">
    <property type="entry name" value="Bordetella uptake gene, domain 1"/>
    <property type="match status" value="1"/>
</dbReference>
<dbReference type="InterPro" id="IPR042100">
    <property type="entry name" value="Bug_dom1"/>
</dbReference>
<sequence>MDVGDDGDVHGRQHRSPDGTRHPMPRPRGLPPPDHAHRNSTSWRHARRGEEIRPMRRRGFITSLLVLALAALPALAQERTVRLLSGASAGGSSDFATRLLAEAMGPIIGARVVVENRTGANGVVAAQETARSAPDGSTLFICPMSTMSITPQLLGANLPLDPGAELLPIANVALSSYGFVVAANGPYRSVQDVLAAAKARPGQVTFASAGVGSAQHLQGELLKQKTGADMVHVPYRGASPAIVDILGGRTDYMITNMADVTRQVQEGALRLLAISDEEPFPLFPEVPPLARLIPGFNVVGWFALCGQKAMAPALVDRLEAAVRQAMGDPELVRRMAEGGLTPRFEDRASITRRLAADRALWLGVIRAVNLRAS</sequence>
<dbReference type="InterPro" id="IPR005064">
    <property type="entry name" value="BUG"/>
</dbReference>
<dbReference type="PANTHER" id="PTHR42928:SF5">
    <property type="entry name" value="BLR1237 PROTEIN"/>
    <property type="match status" value="1"/>
</dbReference>
<comment type="caution">
    <text evidence="3">The sequence shown here is derived from an EMBL/GenBank/DDBJ whole genome shotgun (WGS) entry which is preliminary data.</text>
</comment>
<dbReference type="Proteomes" id="UP000249065">
    <property type="component" value="Unassembled WGS sequence"/>
</dbReference>
<evidence type="ECO:0000313" key="3">
    <source>
        <dbReference type="EMBL" id="RAI58032.1"/>
    </source>
</evidence>
<evidence type="ECO:0000256" key="1">
    <source>
        <dbReference type="ARBA" id="ARBA00006987"/>
    </source>
</evidence>
<dbReference type="PIRSF" id="PIRSF017082">
    <property type="entry name" value="YflP"/>
    <property type="match status" value="1"/>
</dbReference>
<dbReference type="Pfam" id="PF03401">
    <property type="entry name" value="TctC"/>
    <property type="match status" value="1"/>
</dbReference>
<reference evidence="4" key="1">
    <citation type="submission" date="2018-06" db="EMBL/GenBank/DDBJ databases">
        <authorList>
            <person name="Khan S.A."/>
        </authorList>
    </citation>
    <scope>NUCLEOTIDE SEQUENCE [LARGE SCALE GENOMIC DNA]</scope>
    <source>
        <strain evidence="4">DB-1506</strain>
    </source>
</reference>
<dbReference type="EMBL" id="QLIX01000012">
    <property type="protein sequence ID" value="RAI58032.1"/>
    <property type="molecule type" value="Genomic_DNA"/>
</dbReference>
<feature type="compositionally biased region" description="Basic and acidic residues" evidence="2">
    <location>
        <begin position="7"/>
        <end position="21"/>
    </location>
</feature>
<dbReference type="PANTHER" id="PTHR42928">
    <property type="entry name" value="TRICARBOXYLATE-BINDING PROTEIN"/>
    <property type="match status" value="1"/>
</dbReference>
<proteinExistence type="inferred from homology"/>
<gene>
    <name evidence="3" type="ORF">DOO78_16240</name>
</gene>
<evidence type="ECO:0000313" key="4">
    <source>
        <dbReference type="Proteomes" id="UP000249065"/>
    </source>
</evidence>
<dbReference type="OrthoDB" id="7374763at2"/>
<organism evidence="3 4">
    <name type="scientific">Roseicella frigidaeris</name>
    <dbReference type="NCBI Taxonomy" id="2230885"/>
    <lineage>
        <taxon>Bacteria</taxon>
        <taxon>Pseudomonadati</taxon>
        <taxon>Pseudomonadota</taxon>
        <taxon>Alphaproteobacteria</taxon>
        <taxon>Acetobacterales</taxon>
        <taxon>Roseomonadaceae</taxon>
        <taxon>Roseicella</taxon>
    </lineage>
</organism>
<dbReference type="CDD" id="cd07012">
    <property type="entry name" value="PBP2_Bug_TTT"/>
    <property type="match status" value="1"/>
</dbReference>
<dbReference type="SUPFAM" id="SSF53850">
    <property type="entry name" value="Periplasmic binding protein-like II"/>
    <property type="match status" value="1"/>
</dbReference>
<evidence type="ECO:0000256" key="2">
    <source>
        <dbReference type="SAM" id="MobiDB-lite"/>
    </source>
</evidence>
<keyword evidence="4" id="KW-1185">Reference proteome</keyword>